<dbReference type="OrthoDB" id="203099at2759"/>
<keyword evidence="4 6" id="KW-1133">Transmembrane helix</keyword>
<evidence type="ECO:0000256" key="3">
    <source>
        <dbReference type="ARBA" id="ARBA00022692"/>
    </source>
</evidence>
<comment type="similarity">
    <text evidence="2">Belongs to the LIMR family.</text>
</comment>
<comment type="caution">
    <text evidence="7">The sequence shown here is derived from an EMBL/GenBank/DDBJ whole genome shotgun (WGS) entry which is preliminary data.</text>
</comment>
<keyword evidence="8" id="KW-1185">Reference proteome</keyword>
<dbReference type="InterPro" id="IPR051584">
    <property type="entry name" value="GPCR-associated_LMBR1"/>
</dbReference>
<evidence type="ECO:0000256" key="5">
    <source>
        <dbReference type="ARBA" id="ARBA00023136"/>
    </source>
</evidence>
<feature type="transmembrane region" description="Helical" evidence="6">
    <location>
        <begin position="29"/>
        <end position="51"/>
    </location>
</feature>
<dbReference type="PANTHER" id="PTHR21355">
    <property type="entry name" value="G-PROTEIN COUPLED RECEPTOR-ASSOCIATED PROTEIN LMBRD2"/>
    <property type="match status" value="1"/>
</dbReference>
<evidence type="ECO:0000256" key="1">
    <source>
        <dbReference type="ARBA" id="ARBA00004141"/>
    </source>
</evidence>
<evidence type="ECO:0000313" key="7">
    <source>
        <dbReference type="EMBL" id="OMJ22698.1"/>
    </source>
</evidence>
<dbReference type="InterPro" id="IPR006876">
    <property type="entry name" value="LMBR1-like_membr_prot"/>
</dbReference>
<name>A0A1R1Y712_9FUNG</name>
<dbReference type="PANTHER" id="PTHR21355:SF0">
    <property type="entry name" value="G-PROTEIN COUPLED RECEPTOR-ASSOCIATED PROTEIN LMBRD2"/>
    <property type="match status" value="1"/>
</dbReference>
<feature type="transmembrane region" description="Helical" evidence="6">
    <location>
        <begin position="275"/>
        <end position="301"/>
    </location>
</feature>
<dbReference type="Proteomes" id="UP000187283">
    <property type="component" value="Unassembled WGS sequence"/>
</dbReference>
<keyword evidence="3 6" id="KW-0812">Transmembrane</keyword>
<organism evidence="7 8">
    <name type="scientific">Smittium culicis</name>
    <dbReference type="NCBI Taxonomy" id="133412"/>
    <lineage>
        <taxon>Eukaryota</taxon>
        <taxon>Fungi</taxon>
        <taxon>Fungi incertae sedis</taxon>
        <taxon>Zoopagomycota</taxon>
        <taxon>Kickxellomycotina</taxon>
        <taxon>Harpellomycetes</taxon>
        <taxon>Harpellales</taxon>
        <taxon>Legeriomycetaceae</taxon>
        <taxon>Smittium</taxon>
    </lineage>
</organism>
<evidence type="ECO:0000256" key="4">
    <source>
        <dbReference type="ARBA" id="ARBA00022989"/>
    </source>
</evidence>
<dbReference type="Pfam" id="PF04791">
    <property type="entry name" value="LMBR1"/>
    <property type="match status" value="2"/>
</dbReference>
<protein>
    <submittedName>
        <fullName evidence="7">LMBR1 domain-containing protein 2-like protein</fullName>
    </submittedName>
</protein>
<reference evidence="7 8" key="1">
    <citation type="submission" date="2017-01" db="EMBL/GenBank/DDBJ databases">
        <authorList>
            <person name="Mah S.A."/>
            <person name="Swanson W.J."/>
            <person name="Moy G.W."/>
            <person name="Vacquier V.D."/>
        </authorList>
    </citation>
    <scope>NUCLEOTIDE SEQUENCE [LARGE SCALE GENOMIC DNA]</scope>
    <source>
        <strain evidence="7 8">GSMNP</strain>
    </source>
</reference>
<dbReference type="GO" id="GO:0016020">
    <property type="term" value="C:membrane"/>
    <property type="evidence" value="ECO:0007669"/>
    <property type="project" value="UniProtKB-SubCell"/>
</dbReference>
<gene>
    <name evidence="7" type="ORF">AYI70_g2709</name>
</gene>
<evidence type="ECO:0000256" key="6">
    <source>
        <dbReference type="SAM" id="Phobius"/>
    </source>
</evidence>
<proteinExistence type="inferred from homology"/>
<dbReference type="EMBL" id="LSSN01000704">
    <property type="protein sequence ID" value="OMJ22698.1"/>
    <property type="molecule type" value="Genomic_DNA"/>
</dbReference>
<feature type="transmembrane region" description="Helical" evidence="6">
    <location>
        <begin position="100"/>
        <end position="122"/>
    </location>
</feature>
<accession>A0A1R1Y712</accession>
<evidence type="ECO:0000256" key="2">
    <source>
        <dbReference type="ARBA" id="ARBA00010487"/>
    </source>
</evidence>
<dbReference type="AlphaFoldDB" id="A0A1R1Y712"/>
<evidence type="ECO:0000313" key="8">
    <source>
        <dbReference type="Proteomes" id="UP000187283"/>
    </source>
</evidence>
<keyword evidence="5 6" id="KW-0472">Membrane</keyword>
<sequence>MLFETLSAICFIASGVTLSRYANPKTTSIPVYILASLSWFLPTAAIFLLPFDISSTSYRDCKGSDCQKPKGYIESATNYFIWRCLYWTLFFLTWHNLTAFVMVAANSWGIILIVSFMGVGLVRIPRIVKHYSNPQYLLSNLEKTAVNLRNSVEDSELDLIESLHTFWVIPNRDDTFNSIYPFFKTIETERYRQRIETYNNPVLSTQNVNEEYLASIRKKISISYLKFQVNSYQWETAKKSAFFYQDLVAAKSSHYLDSSIEPIKSWPSWKKNLAYIWYIQLAPYIYFALYALFTAISIAILQSEAMVTIYPKWTIIGALFRYCKNNSFLLEVLAFPIFINISLS</sequence>
<comment type="subcellular location">
    <subcellularLocation>
        <location evidence="1">Membrane</location>
        <topology evidence="1">Multi-pass membrane protein</topology>
    </subcellularLocation>
</comment>